<protein>
    <submittedName>
        <fullName evidence="1">Uncharacterized protein</fullName>
    </submittedName>
</protein>
<reference evidence="1 2" key="1">
    <citation type="submission" date="2018-05" db="EMBL/GenBank/DDBJ databases">
        <title>The Hungate 1000. A catalogue of reference genomes from the rumen microbiome.</title>
        <authorList>
            <person name="Kelly W."/>
        </authorList>
    </citation>
    <scope>NUCLEOTIDE SEQUENCE [LARGE SCALE GENOMIC DNA]</scope>
    <source>
        <strain evidence="1 2">NLAE-zl-C242</strain>
    </source>
</reference>
<accession>A0A2Y9BGJ1</accession>
<evidence type="ECO:0000313" key="2">
    <source>
        <dbReference type="Proteomes" id="UP000245845"/>
    </source>
</evidence>
<name>A0A2Y9BGJ1_9FIRM</name>
<keyword evidence="2" id="KW-1185">Reference proteome</keyword>
<dbReference type="RefSeq" id="WP_181368672.1">
    <property type="nucleotide sequence ID" value="NZ_BAAACK010000026.1"/>
</dbReference>
<organism evidence="1 2">
    <name type="scientific">Faecalicatena orotica</name>
    <dbReference type="NCBI Taxonomy" id="1544"/>
    <lineage>
        <taxon>Bacteria</taxon>
        <taxon>Bacillati</taxon>
        <taxon>Bacillota</taxon>
        <taxon>Clostridia</taxon>
        <taxon>Lachnospirales</taxon>
        <taxon>Lachnospiraceae</taxon>
        <taxon>Faecalicatena</taxon>
    </lineage>
</organism>
<sequence>MSIAKPRFWDYIIFDDDCNITGIEPDTPEDIKSEYEEWVKQKETNRKAGIKV</sequence>
<dbReference type="AlphaFoldDB" id="A0A2Y9BGJ1"/>
<gene>
    <name evidence="1" type="ORF">A8806_106240</name>
</gene>
<dbReference type="EMBL" id="QGDL01000006">
    <property type="protein sequence ID" value="PWJ29501.1"/>
    <property type="molecule type" value="Genomic_DNA"/>
</dbReference>
<proteinExistence type="predicted"/>
<comment type="caution">
    <text evidence="1">The sequence shown here is derived from an EMBL/GenBank/DDBJ whole genome shotgun (WGS) entry which is preliminary data.</text>
</comment>
<evidence type="ECO:0000313" key="1">
    <source>
        <dbReference type="EMBL" id="PWJ29501.1"/>
    </source>
</evidence>
<dbReference type="Proteomes" id="UP000245845">
    <property type="component" value="Unassembled WGS sequence"/>
</dbReference>